<protein>
    <submittedName>
        <fullName evidence="2">Uncharacterized protein</fullName>
    </submittedName>
</protein>
<sequence>MQLIIGQSITIEEFGKINEKLVEAISDLKDKSKKIINEGNIKGILGLIGRNIVEARLNLSSRYKEIKSKRMEALPLRFRQINDAISLIEAGIETAMKSPGTSNKGLRYALKEYNLTISVKQFEQNYLYMKFAQVLLKFHDILNKIVSAKILEDDNFPDTGEMLYAWILRSDVIVPYIERINGNSELKTFEDNQKQDDIQRLLSQTLHEKVNNMLGTFTHDVVLLKTMELPHVDQMPIGNGAIFYQMYIMKTTDD</sequence>
<evidence type="ECO:0000313" key="2">
    <source>
        <dbReference type="WBParaSite" id="scaffold7973_cov271.g12596"/>
    </source>
</evidence>
<dbReference type="Proteomes" id="UP000887561">
    <property type="component" value="Unplaced"/>
</dbReference>
<proteinExistence type="predicted"/>
<dbReference type="AlphaFoldDB" id="A0A915N7Y2"/>
<reference evidence="2" key="1">
    <citation type="submission" date="2022-11" db="UniProtKB">
        <authorList>
            <consortium name="WormBaseParasite"/>
        </authorList>
    </citation>
    <scope>IDENTIFICATION</scope>
</reference>
<evidence type="ECO:0000313" key="1">
    <source>
        <dbReference type="Proteomes" id="UP000887561"/>
    </source>
</evidence>
<keyword evidence="1" id="KW-1185">Reference proteome</keyword>
<accession>A0A915N7Y2</accession>
<organism evidence="1 2">
    <name type="scientific">Meloidogyne javanica</name>
    <name type="common">Root-knot nematode worm</name>
    <dbReference type="NCBI Taxonomy" id="6303"/>
    <lineage>
        <taxon>Eukaryota</taxon>
        <taxon>Metazoa</taxon>
        <taxon>Ecdysozoa</taxon>
        <taxon>Nematoda</taxon>
        <taxon>Chromadorea</taxon>
        <taxon>Rhabditida</taxon>
        <taxon>Tylenchina</taxon>
        <taxon>Tylenchomorpha</taxon>
        <taxon>Tylenchoidea</taxon>
        <taxon>Meloidogynidae</taxon>
        <taxon>Meloidogyninae</taxon>
        <taxon>Meloidogyne</taxon>
        <taxon>Meloidogyne incognita group</taxon>
    </lineage>
</organism>
<dbReference type="WBParaSite" id="scaffold7973_cov271.g12596">
    <property type="protein sequence ID" value="scaffold7973_cov271.g12596"/>
    <property type="gene ID" value="scaffold7973_cov271.g12596"/>
</dbReference>
<name>A0A915N7Y2_MELJA</name>